<accession>A0A5C3QDE2</accession>
<reference evidence="1 2" key="1">
    <citation type="journal article" date="2019" name="Nat. Ecol. Evol.">
        <title>Megaphylogeny resolves global patterns of mushroom evolution.</title>
        <authorList>
            <person name="Varga T."/>
            <person name="Krizsan K."/>
            <person name="Foldi C."/>
            <person name="Dima B."/>
            <person name="Sanchez-Garcia M."/>
            <person name="Sanchez-Ramirez S."/>
            <person name="Szollosi G.J."/>
            <person name="Szarkandi J.G."/>
            <person name="Papp V."/>
            <person name="Albert L."/>
            <person name="Andreopoulos W."/>
            <person name="Angelini C."/>
            <person name="Antonin V."/>
            <person name="Barry K.W."/>
            <person name="Bougher N.L."/>
            <person name="Buchanan P."/>
            <person name="Buyck B."/>
            <person name="Bense V."/>
            <person name="Catcheside P."/>
            <person name="Chovatia M."/>
            <person name="Cooper J."/>
            <person name="Damon W."/>
            <person name="Desjardin D."/>
            <person name="Finy P."/>
            <person name="Geml J."/>
            <person name="Haridas S."/>
            <person name="Hughes K."/>
            <person name="Justo A."/>
            <person name="Karasinski D."/>
            <person name="Kautmanova I."/>
            <person name="Kiss B."/>
            <person name="Kocsube S."/>
            <person name="Kotiranta H."/>
            <person name="LaButti K.M."/>
            <person name="Lechner B.E."/>
            <person name="Liimatainen K."/>
            <person name="Lipzen A."/>
            <person name="Lukacs Z."/>
            <person name="Mihaltcheva S."/>
            <person name="Morgado L.N."/>
            <person name="Niskanen T."/>
            <person name="Noordeloos M.E."/>
            <person name="Ohm R.A."/>
            <person name="Ortiz-Santana B."/>
            <person name="Ovrebo C."/>
            <person name="Racz N."/>
            <person name="Riley R."/>
            <person name="Savchenko A."/>
            <person name="Shiryaev A."/>
            <person name="Soop K."/>
            <person name="Spirin V."/>
            <person name="Szebenyi C."/>
            <person name="Tomsovsky M."/>
            <person name="Tulloss R.E."/>
            <person name="Uehling J."/>
            <person name="Grigoriev I.V."/>
            <person name="Vagvolgyi C."/>
            <person name="Papp T."/>
            <person name="Martin F.M."/>
            <person name="Miettinen O."/>
            <person name="Hibbett D.S."/>
            <person name="Nagy L.G."/>
        </authorList>
    </citation>
    <scope>NUCLEOTIDE SEQUENCE [LARGE SCALE GENOMIC DNA]</scope>
    <source>
        <strain evidence="1 2">CBS 309.79</strain>
    </source>
</reference>
<dbReference type="EMBL" id="ML178839">
    <property type="protein sequence ID" value="TFK98450.1"/>
    <property type="molecule type" value="Genomic_DNA"/>
</dbReference>
<evidence type="ECO:0000313" key="1">
    <source>
        <dbReference type="EMBL" id="TFK98450.1"/>
    </source>
</evidence>
<protein>
    <submittedName>
        <fullName evidence="1">Uncharacterized protein</fullName>
    </submittedName>
</protein>
<evidence type="ECO:0000313" key="2">
    <source>
        <dbReference type="Proteomes" id="UP000305067"/>
    </source>
</evidence>
<organism evidence="1 2">
    <name type="scientific">Pterulicium gracile</name>
    <dbReference type="NCBI Taxonomy" id="1884261"/>
    <lineage>
        <taxon>Eukaryota</taxon>
        <taxon>Fungi</taxon>
        <taxon>Dikarya</taxon>
        <taxon>Basidiomycota</taxon>
        <taxon>Agaricomycotina</taxon>
        <taxon>Agaricomycetes</taxon>
        <taxon>Agaricomycetidae</taxon>
        <taxon>Agaricales</taxon>
        <taxon>Pleurotineae</taxon>
        <taxon>Pterulaceae</taxon>
        <taxon>Pterulicium</taxon>
    </lineage>
</organism>
<name>A0A5C3QDE2_9AGAR</name>
<proteinExistence type="predicted"/>
<sequence>MKLTRIPRIPQQLLHPRHRRLRVKRHRLPPIRDQQERYTRSWCGRRDGYRGLRWWWWW</sequence>
<dbReference type="AlphaFoldDB" id="A0A5C3QDE2"/>
<gene>
    <name evidence="1" type="ORF">BDV98DRAFT_572703</name>
</gene>
<dbReference type="Proteomes" id="UP000305067">
    <property type="component" value="Unassembled WGS sequence"/>
</dbReference>
<keyword evidence="2" id="KW-1185">Reference proteome</keyword>